<dbReference type="PANTHER" id="PTHR33481:SF1">
    <property type="entry name" value="ENDONUCLEASE_EXONUCLEASE_PHOSPHATASE DOMAIN-CONTAINING PROTEIN-RELATED"/>
    <property type="match status" value="1"/>
</dbReference>
<feature type="domain" description="Reverse transcriptase" evidence="1">
    <location>
        <begin position="60"/>
        <end position="284"/>
    </location>
</feature>
<dbReference type="EMBL" id="BOLY01000001">
    <property type="protein sequence ID" value="GIZ36582.1"/>
    <property type="molecule type" value="Genomic_DNA"/>
</dbReference>
<dbReference type="GeneID" id="68285627"/>
<dbReference type="Pfam" id="PF00078">
    <property type="entry name" value="RVT_1"/>
    <property type="match status" value="1"/>
</dbReference>
<comment type="caution">
    <text evidence="2">The sequence shown here is derived from an EMBL/GenBank/DDBJ whole genome shotgun (WGS) entry which is preliminary data.</text>
</comment>
<dbReference type="InterPro" id="IPR043502">
    <property type="entry name" value="DNA/RNA_pol_sf"/>
</dbReference>
<dbReference type="PROSITE" id="PS50878">
    <property type="entry name" value="RT_POL"/>
    <property type="match status" value="1"/>
</dbReference>
<dbReference type="RefSeq" id="XP_044651069.1">
    <property type="nucleotide sequence ID" value="XM_044795134.1"/>
</dbReference>
<sequence>MLMATFFPIPPEPKPCGPASELQAPAQKLGMPREFPRITAEEIRQAIFRQNPKKAPGADGITFDIWRRLLQFVIPIIALRKPGKSDYTVPKANRPISLLPTISKGLEGIVAARLSYLTERFFLLRTNHFGARKQRSCEQALDVLVEKIYKAWKGKRVLSLVTFDVQGAFNRVHPTVLARRLRERGVPDQMVRWIRSFCEDRTGSVVIGNYTSECAPISHAGIPQGSPLSPLLYVFYNAGLVEGKIDKRGGSLGFIDDFTAWRTGGNCEETTEKLQAEVLRRAEQ</sequence>
<proteinExistence type="predicted"/>
<dbReference type="OrthoDB" id="3261222at2759"/>
<evidence type="ECO:0000259" key="1">
    <source>
        <dbReference type="PROSITE" id="PS50878"/>
    </source>
</evidence>
<dbReference type="InterPro" id="IPR000477">
    <property type="entry name" value="RT_dom"/>
</dbReference>
<dbReference type="AlphaFoldDB" id="A0A9P3C4K9"/>
<dbReference type="PANTHER" id="PTHR33481">
    <property type="entry name" value="REVERSE TRANSCRIPTASE"/>
    <property type="match status" value="1"/>
</dbReference>
<reference evidence="2 3" key="1">
    <citation type="submission" date="2021-01" db="EMBL/GenBank/DDBJ databases">
        <title>Cercospora kikuchii MAFF 305040 whole genome shotgun sequence.</title>
        <authorList>
            <person name="Kashiwa T."/>
            <person name="Suzuki T."/>
        </authorList>
    </citation>
    <scope>NUCLEOTIDE SEQUENCE [LARGE SCALE GENOMIC DNA]</scope>
    <source>
        <strain evidence="2 3">MAFF 305040</strain>
    </source>
</reference>
<name>A0A9P3C4K9_9PEZI</name>
<accession>A0A9P3C4K9</accession>
<protein>
    <recommendedName>
        <fullName evidence="1">Reverse transcriptase domain-containing protein</fullName>
    </recommendedName>
</protein>
<evidence type="ECO:0000313" key="3">
    <source>
        <dbReference type="Proteomes" id="UP000825890"/>
    </source>
</evidence>
<dbReference type="CDD" id="cd01650">
    <property type="entry name" value="RT_nLTR_like"/>
    <property type="match status" value="1"/>
</dbReference>
<gene>
    <name evidence="2" type="ORF">CKM354_000005200</name>
</gene>
<keyword evidence="3" id="KW-1185">Reference proteome</keyword>
<organism evidence="2 3">
    <name type="scientific">Cercospora kikuchii</name>
    <dbReference type="NCBI Taxonomy" id="84275"/>
    <lineage>
        <taxon>Eukaryota</taxon>
        <taxon>Fungi</taxon>
        <taxon>Dikarya</taxon>
        <taxon>Ascomycota</taxon>
        <taxon>Pezizomycotina</taxon>
        <taxon>Dothideomycetes</taxon>
        <taxon>Dothideomycetidae</taxon>
        <taxon>Mycosphaerellales</taxon>
        <taxon>Mycosphaerellaceae</taxon>
        <taxon>Cercospora</taxon>
    </lineage>
</organism>
<dbReference type="SUPFAM" id="SSF56672">
    <property type="entry name" value="DNA/RNA polymerases"/>
    <property type="match status" value="1"/>
</dbReference>
<dbReference type="Proteomes" id="UP000825890">
    <property type="component" value="Unassembled WGS sequence"/>
</dbReference>
<evidence type="ECO:0000313" key="2">
    <source>
        <dbReference type="EMBL" id="GIZ36582.1"/>
    </source>
</evidence>